<dbReference type="Gene3D" id="1.10.10.10">
    <property type="entry name" value="Winged helix-like DNA-binding domain superfamily/Winged helix DNA-binding domain"/>
    <property type="match status" value="1"/>
</dbReference>
<dbReference type="InterPro" id="IPR000792">
    <property type="entry name" value="Tscrpt_reg_LuxR_C"/>
</dbReference>
<dbReference type="SMART" id="SM00421">
    <property type="entry name" value="HTH_LUXR"/>
    <property type="match status" value="1"/>
</dbReference>
<dbReference type="Proteomes" id="UP000586095">
    <property type="component" value="Unassembled WGS sequence"/>
</dbReference>
<accession>A0A852R7X4</accession>
<evidence type="ECO:0000256" key="1">
    <source>
        <dbReference type="ARBA" id="ARBA00023015"/>
    </source>
</evidence>
<dbReference type="EMBL" id="JACCBD010000001">
    <property type="protein sequence ID" value="NYD25356.1"/>
    <property type="molecule type" value="Genomic_DNA"/>
</dbReference>
<dbReference type="AlphaFoldDB" id="A0A852R7X4"/>
<evidence type="ECO:0000313" key="6">
    <source>
        <dbReference type="Proteomes" id="UP000586095"/>
    </source>
</evidence>
<keyword evidence="2 5" id="KW-0238">DNA-binding</keyword>
<protein>
    <submittedName>
        <fullName evidence="5">DNA-binding NarL/FixJ family response regulator/energy-coupling factor transporter ATP-binding protein EcfA2</fullName>
    </submittedName>
</protein>
<evidence type="ECO:0000259" key="4">
    <source>
        <dbReference type="PROSITE" id="PS50043"/>
    </source>
</evidence>
<dbReference type="SUPFAM" id="SSF52540">
    <property type="entry name" value="P-loop containing nucleoside triphosphate hydrolases"/>
    <property type="match status" value="1"/>
</dbReference>
<dbReference type="Pfam" id="PF00196">
    <property type="entry name" value="GerE"/>
    <property type="match status" value="1"/>
</dbReference>
<keyword evidence="6" id="KW-1185">Reference proteome</keyword>
<dbReference type="GO" id="GO:0003677">
    <property type="term" value="F:DNA binding"/>
    <property type="evidence" value="ECO:0007669"/>
    <property type="project" value="UniProtKB-KW"/>
</dbReference>
<organism evidence="5 6">
    <name type="scientific">Leucobacter aridicollis</name>
    <dbReference type="NCBI Taxonomy" id="283878"/>
    <lineage>
        <taxon>Bacteria</taxon>
        <taxon>Bacillati</taxon>
        <taxon>Actinomycetota</taxon>
        <taxon>Actinomycetes</taxon>
        <taxon>Micrococcales</taxon>
        <taxon>Microbacteriaceae</taxon>
        <taxon>Leucobacter</taxon>
    </lineage>
</organism>
<dbReference type="GO" id="GO:0005524">
    <property type="term" value="F:ATP binding"/>
    <property type="evidence" value="ECO:0007669"/>
    <property type="project" value="UniProtKB-KW"/>
</dbReference>
<keyword evidence="5" id="KW-0067">ATP-binding</keyword>
<dbReference type="SMART" id="SM00382">
    <property type="entry name" value="AAA"/>
    <property type="match status" value="1"/>
</dbReference>
<dbReference type="PRINTS" id="PR00038">
    <property type="entry name" value="HTHLUXR"/>
</dbReference>
<dbReference type="CDD" id="cd06170">
    <property type="entry name" value="LuxR_C_like"/>
    <property type="match status" value="1"/>
</dbReference>
<dbReference type="PROSITE" id="PS00622">
    <property type="entry name" value="HTH_LUXR_1"/>
    <property type="match status" value="1"/>
</dbReference>
<proteinExistence type="predicted"/>
<gene>
    <name evidence="5" type="ORF">BJ960_000159</name>
</gene>
<evidence type="ECO:0000256" key="2">
    <source>
        <dbReference type="ARBA" id="ARBA00023125"/>
    </source>
</evidence>
<dbReference type="PANTHER" id="PTHR44688">
    <property type="entry name" value="DNA-BINDING TRANSCRIPTIONAL ACTIVATOR DEVR_DOSR"/>
    <property type="match status" value="1"/>
</dbReference>
<dbReference type="InterPro" id="IPR027417">
    <property type="entry name" value="P-loop_NTPase"/>
</dbReference>
<reference evidence="5 6" key="1">
    <citation type="submission" date="2020-07" db="EMBL/GenBank/DDBJ databases">
        <title>Sequencing the genomes of 1000 actinobacteria strains.</title>
        <authorList>
            <person name="Klenk H.-P."/>
        </authorList>
    </citation>
    <scope>NUCLEOTIDE SEQUENCE [LARGE SCALE GENOMIC DNA]</scope>
    <source>
        <strain evidence="5 6">DSM 17380</strain>
    </source>
</reference>
<evidence type="ECO:0000313" key="5">
    <source>
        <dbReference type="EMBL" id="NYD25356.1"/>
    </source>
</evidence>
<dbReference type="GO" id="GO:0006355">
    <property type="term" value="P:regulation of DNA-templated transcription"/>
    <property type="evidence" value="ECO:0007669"/>
    <property type="project" value="InterPro"/>
</dbReference>
<dbReference type="InterPro" id="IPR003593">
    <property type="entry name" value="AAA+_ATPase"/>
</dbReference>
<dbReference type="InterPro" id="IPR036388">
    <property type="entry name" value="WH-like_DNA-bd_sf"/>
</dbReference>
<feature type="domain" description="HTH luxR-type" evidence="4">
    <location>
        <begin position="791"/>
        <end position="856"/>
    </location>
</feature>
<dbReference type="PROSITE" id="PS50043">
    <property type="entry name" value="HTH_LUXR_2"/>
    <property type="match status" value="1"/>
</dbReference>
<evidence type="ECO:0000256" key="3">
    <source>
        <dbReference type="ARBA" id="ARBA00023163"/>
    </source>
</evidence>
<comment type="caution">
    <text evidence="5">The sequence shown here is derived from an EMBL/GenBank/DDBJ whole genome shotgun (WGS) entry which is preliminary data.</text>
</comment>
<dbReference type="InterPro" id="IPR016032">
    <property type="entry name" value="Sig_transdc_resp-reg_C-effctor"/>
</dbReference>
<sequence length="856" mass="91805">MHRNHHANVICEDVQRGKHVEVVGAPGSGKTTLLQRAQSSLQQDGWVVYSVQGQPSFVNHPLAALTVAGLVNAAELRPQPVAALLAAAVSDLCAKLPHGRSALFVDDWQELDDASWGVIQAAARRNAVPLVCSRLPADPPGISTSRLSPLAGSKMREVRLRPLTFAELEQALKQHLNGAIAPNTLSRIYAKTGGSPGLALALVDAATQVDKLRVIENEWRGAADLWNDSLAALARRLIDRLDGEYRDALEVLSLLGAVSVSRASEVVDLGLLERLEDHGFIQIVPVDGDNVVSVEPPLLAEYFRHEANHVRRFRLTKALEGLPQPSQGAWGSTALEAESEHPAQLVRLAHERIRAEQFAAGQAWREAPSLRTAARAVRALTLGIDRFTEEVAAIVAEAQQLTATDEESFDWACTIADVHIARDADLSGAMTVLATAAASGSEYAPALEARAAQLALVYSGDQARARSCPRPPSDAPPRVHAEILATQGMLALVEGNVGACTVLFEERRELLAAAPGTSSVDATVEIFEGYAAYLSGDAANTILRCLDAFHDAVANLDTVAVIARGSLCATLLLLEGRHKEAGSVIARTHMLGAPGTLPAFTRMSLATAAAVLAARQGRKNLGERPLHDQPRMHDVAVPLPGVSPQWAAVQALISSGKQRDAAALAERSGHEYWEQDSRLAAAYAYLGALEADPTRERLAATLPRLQQVTAPAVALLVQHAVARISEDAPALADLAGVFAQQRRYSFAISALRLAAEISRSSGDPAETAVFERKLTELTKSLPTGQYDPRRGSKVAAELTSRELRIARLAQSGLSNQQIASDLVLSIRTVESHIYRIMRKLDIDRRADLADYFASNS</sequence>
<keyword evidence="3" id="KW-0804">Transcription</keyword>
<dbReference type="SUPFAM" id="SSF46894">
    <property type="entry name" value="C-terminal effector domain of the bipartite response regulators"/>
    <property type="match status" value="1"/>
</dbReference>
<name>A0A852R7X4_9MICO</name>
<dbReference type="RefSeq" id="WP_185985861.1">
    <property type="nucleotide sequence ID" value="NZ_BAAALZ010000003.1"/>
</dbReference>
<dbReference type="PANTHER" id="PTHR44688:SF16">
    <property type="entry name" value="DNA-BINDING TRANSCRIPTIONAL ACTIVATOR DEVR_DOSR"/>
    <property type="match status" value="1"/>
</dbReference>
<keyword evidence="5" id="KW-0547">Nucleotide-binding</keyword>
<keyword evidence="1" id="KW-0805">Transcription regulation</keyword>